<proteinExistence type="predicted"/>
<evidence type="ECO:0000313" key="1">
    <source>
        <dbReference type="EMBL" id="KAF5815442.1"/>
    </source>
</evidence>
<dbReference type="Proteomes" id="UP000215914">
    <property type="component" value="Unassembled WGS sequence"/>
</dbReference>
<dbReference type="AlphaFoldDB" id="A0A9K3JIT8"/>
<keyword evidence="2" id="KW-1185">Reference proteome</keyword>
<organism evidence="1 2">
    <name type="scientific">Helianthus annuus</name>
    <name type="common">Common sunflower</name>
    <dbReference type="NCBI Taxonomy" id="4232"/>
    <lineage>
        <taxon>Eukaryota</taxon>
        <taxon>Viridiplantae</taxon>
        <taxon>Streptophyta</taxon>
        <taxon>Embryophyta</taxon>
        <taxon>Tracheophyta</taxon>
        <taxon>Spermatophyta</taxon>
        <taxon>Magnoliopsida</taxon>
        <taxon>eudicotyledons</taxon>
        <taxon>Gunneridae</taxon>
        <taxon>Pentapetalae</taxon>
        <taxon>asterids</taxon>
        <taxon>campanulids</taxon>
        <taxon>Asterales</taxon>
        <taxon>Asteraceae</taxon>
        <taxon>Asteroideae</taxon>
        <taxon>Heliantheae alliance</taxon>
        <taxon>Heliantheae</taxon>
        <taxon>Helianthus</taxon>
    </lineage>
</organism>
<name>A0A9K3JIT8_HELAN</name>
<accession>A0A9K3JIT8</accession>
<gene>
    <name evidence="1" type="ORF">HanXRQr2_Chr03g0123141</name>
</gene>
<protein>
    <submittedName>
        <fullName evidence="1">Uncharacterized protein</fullName>
    </submittedName>
</protein>
<reference evidence="1" key="1">
    <citation type="journal article" date="2017" name="Nature">
        <title>The sunflower genome provides insights into oil metabolism, flowering and Asterid evolution.</title>
        <authorList>
            <person name="Badouin H."/>
            <person name="Gouzy J."/>
            <person name="Grassa C.J."/>
            <person name="Murat F."/>
            <person name="Staton S.E."/>
            <person name="Cottret L."/>
            <person name="Lelandais-Briere C."/>
            <person name="Owens G.L."/>
            <person name="Carrere S."/>
            <person name="Mayjonade B."/>
            <person name="Legrand L."/>
            <person name="Gill N."/>
            <person name="Kane N.C."/>
            <person name="Bowers J.E."/>
            <person name="Hubner S."/>
            <person name="Bellec A."/>
            <person name="Berard A."/>
            <person name="Berges H."/>
            <person name="Blanchet N."/>
            <person name="Boniface M.C."/>
            <person name="Brunel D."/>
            <person name="Catrice O."/>
            <person name="Chaidir N."/>
            <person name="Claudel C."/>
            <person name="Donnadieu C."/>
            <person name="Faraut T."/>
            <person name="Fievet G."/>
            <person name="Helmstetter N."/>
            <person name="King M."/>
            <person name="Knapp S.J."/>
            <person name="Lai Z."/>
            <person name="Le Paslier M.C."/>
            <person name="Lippi Y."/>
            <person name="Lorenzon L."/>
            <person name="Mandel J.R."/>
            <person name="Marage G."/>
            <person name="Marchand G."/>
            <person name="Marquand E."/>
            <person name="Bret-Mestries E."/>
            <person name="Morien E."/>
            <person name="Nambeesan S."/>
            <person name="Nguyen T."/>
            <person name="Pegot-Espagnet P."/>
            <person name="Pouilly N."/>
            <person name="Raftis F."/>
            <person name="Sallet E."/>
            <person name="Schiex T."/>
            <person name="Thomas J."/>
            <person name="Vandecasteele C."/>
            <person name="Vares D."/>
            <person name="Vear F."/>
            <person name="Vautrin S."/>
            <person name="Crespi M."/>
            <person name="Mangin B."/>
            <person name="Burke J.M."/>
            <person name="Salse J."/>
            <person name="Munos S."/>
            <person name="Vincourt P."/>
            <person name="Rieseberg L.H."/>
            <person name="Langlade N.B."/>
        </authorList>
    </citation>
    <scope>NUCLEOTIDE SEQUENCE</scope>
    <source>
        <tissue evidence="1">Leaves</tissue>
    </source>
</reference>
<comment type="caution">
    <text evidence="1">The sequence shown here is derived from an EMBL/GenBank/DDBJ whole genome shotgun (WGS) entry which is preliminary data.</text>
</comment>
<sequence>MALFCLCSFDSFAAVQVNTRITLASCKPTFRSKTSTAQHNQIQQFGLVRSYI</sequence>
<reference evidence="1" key="2">
    <citation type="submission" date="2020-06" db="EMBL/GenBank/DDBJ databases">
        <title>Helianthus annuus Genome sequencing and assembly Release 2.</title>
        <authorList>
            <person name="Gouzy J."/>
            <person name="Langlade N."/>
            <person name="Munos S."/>
        </authorList>
    </citation>
    <scope>NUCLEOTIDE SEQUENCE</scope>
    <source>
        <tissue evidence="1">Leaves</tissue>
    </source>
</reference>
<dbReference type="EMBL" id="MNCJ02000318">
    <property type="protein sequence ID" value="KAF5815442.1"/>
    <property type="molecule type" value="Genomic_DNA"/>
</dbReference>
<evidence type="ECO:0000313" key="2">
    <source>
        <dbReference type="Proteomes" id="UP000215914"/>
    </source>
</evidence>
<dbReference type="Gramene" id="mRNA:HanXRQr2_Chr03g0123141">
    <property type="protein sequence ID" value="CDS:HanXRQr2_Chr03g0123141.1"/>
    <property type="gene ID" value="HanXRQr2_Chr03g0123141"/>
</dbReference>